<dbReference type="Gene3D" id="1.10.530.10">
    <property type="match status" value="1"/>
</dbReference>
<keyword evidence="3" id="KW-0929">Antimicrobial</keyword>
<dbReference type="PRINTS" id="PR00137">
    <property type="entry name" value="LYSOZYME"/>
</dbReference>
<dbReference type="GO" id="GO:0042742">
    <property type="term" value="P:defense response to bacterium"/>
    <property type="evidence" value="ECO:0007669"/>
    <property type="project" value="UniProtKB-KW"/>
</dbReference>
<dbReference type="InterPro" id="IPR000974">
    <property type="entry name" value="Glyco_hydro_22_lys"/>
</dbReference>
<evidence type="ECO:0000256" key="5">
    <source>
        <dbReference type="RuleBase" id="RU004440"/>
    </source>
</evidence>
<dbReference type="PANTHER" id="PTHR11407">
    <property type="entry name" value="LYSOZYME C"/>
    <property type="match status" value="1"/>
</dbReference>
<dbReference type="GO" id="GO:0031640">
    <property type="term" value="P:killing of cells of another organism"/>
    <property type="evidence" value="ECO:0007669"/>
    <property type="project" value="UniProtKB-KW"/>
</dbReference>
<dbReference type="GO" id="GO:0003796">
    <property type="term" value="F:lysozyme activity"/>
    <property type="evidence" value="ECO:0007669"/>
    <property type="project" value="UniProtKB-EC"/>
</dbReference>
<feature type="chain" id="PRO_5044878216" description="lysozyme" evidence="6">
    <location>
        <begin position="16"/>
        <end position="140"/>
    </location>
</feature>
<evidence type="ECO:0000256" key="3">
    <source>
        <dbReference type="ARBA" id="ARBA00022638"/>
    </source>
</evidence>
<reference evidence="7 8" key="1">
    <citation type="submission" date="2024-09" db="EMBL/GenBank/DDBJ databases">
        <title>A chromosome-level genome assembly of Gray's grenadier anchovy, Coilia grayii.</title>
        <authorList>
            <person name="Fu Z."/>
        </authorList>
    </citation>
    <scope>NUCLEOTIDE SEQUENCE [LARGE SCALE GENOMIC DNA]</scope>
    <source>
        <strain evidence="7">G4</strain>
        <tissue evidence="7">Muscle</tissue>
    </source>
</reference>
<dbReference type="EC" id="3.2.1.17" evidence="2"/>
<feature type="signal peptide" evidence="6">
    <location>
        <begin position="1"/>
        <end position="15"/>
    </location>
</feature>
<accession>A0ABD1KM36</accession>
<dbReference type="Proteomes" id="UP001591681">
    <property type="component" value="Unassembled WGS sequence"/>
</dbReference>
<evidence type="ECO:0000256" key="2">
    <source>
        <dbReference type="ARBA" id="ARBA00012732"/>
    </source>
</evidence>
<name>A0ABD1KM36_9TELE</name>
<dbReference type="PANTHER" id="PTHR11407:SF63">
    <property type="entry name" value="LYSOZYME C"/>
    <property type="match status" value="1"/>
</dbReference>
<dbReference type="AlphaFoldDB" id="A0ABD1KM36"/>
<dbReference type="EMBL" id="JBHFQA010000004">
    <property type="protein sequence ID" value="KAL2100245.1"/>
    <property type="molecule type" value="Genomic_DNA"/>
</dbReference>
<dbReference type="SUPFAM" id="SSF53955">
    <property type="entry name" value="Lysozyme-like"/>
    <property type="match status" value="1"/>
</dbReference>
<gene>
    <name evidence="7" type="ORF">ACEWY4_004639</name>
</gene>
<dbReference type="PRINTS" id="PR00135">
    <property type="entry name" value="LYZLACT"/>
</dbReference>
<keyword evidence="8" id="KW-1185">Reference proteome</keyword>
<comment type="similarity">
    <text evidence="1 5">Belongs to the glycosyl hydrolase 22 family.</text>
</comment>
<dbReference type="PROSITE" id="PS51348">
    <property type="entry name" value="GLYCOSYL_HYDROL_F22_2"/>
    <property type="match status" value="1"/>
</dbReference>
<dbReference type="InterPro" id="IPR001916">
    <property type="entry name" value="Glyco_hydro_22"/>
</dbReference>
<evidence type="ECO:0000256" key="1">
    <source>
        <dbReference type="ARBA" id="ARBA00010859"/>
    </source>
</evidence>
<evidence type="ECO:0000313" key="7">
    <source>
        <dbReference type="EMBL" id="KAL2100245.1"/>
    </source>
</evidence>
<sequence length="140" mass="15482">MRALVFLLLVAVASAKMYERCELARALKADGMDGHGTSLSGWVCLAYHESRFHTDAKNSANSDGSTDYGIFQINNRWWCTDGKWNNNGCGISCSALSNLQTSIRCAKHIVNNHHTGIRAWVAWVNHCQGDTSSYIKGCKL</sequence>
<keyword evidence="6" id="KW-0732">Signal</keyword>
<keyword evidence="4" id="KW-1015">Disulfide bond</keyword>
<keyword evidence="3" id="KW-0081">Bacteriolytic enzyme</keyword>
<dbReference type="InterPro" id="IPR023346">
    <property type="entry name" value="Lysozyme-like_dom_sf"/>
</dbReference>
<dbReference type="FunFam" id="1.10.530.10:FF:000001">
    <property type="entry name" value="Lysozyme C"/>
    <property type="match status" value="1"/>
</dbReference>
<proteinExistence type="inferred from homology"/>
<evidence type="ECO:0000256" key="6">
    <source>
        <dbReference type="SAM" id="SignalP"/>
    </source>
</evidence>
<dbReference type="CDD" id="cd16897">
    <property type="entry name" value="LYZ_C"/>
    <property type="match status" value="1"/>
</dbReference>
<dbReference type="Pfam" id="PF00062">
    <property type="entry name" value="Lys"/>
    <property type="match status" value="1"/>
</dbReference>
<protein>
    <recommendedName>
        <fullName evidence="2">lysozyme</fullName>
        <ecNumber evidence="2">3.2.1.17</ecNumber>
    </recommendedName>
</protein>
<organism evidence="7 8">
    <name type="scientific">Coilia grayii</name>
    <name type="common">Gray's grenadier anchovy</name>
    <dbReference type="NCBI Taxonomy" id="363190"/>
    <lineage>
        <taxon>Eukaryota</taxon>
        <taxon>Metazoa</taxon>
        <taxon>Chordata</taxon>
        <taxon>Craniata</taxon>
        <taxon>Vertebrata</taxon>
        <taxon>Euteleostomi</taxon>
        <taxon>Actinopterygii</taxon>
        <taxon>Neopterygii</taxon>
        <taxon>Teleostei</taxon>
        <taxon>Clupei</taxon>
        <taxon>Clupeiformes</taxon>
        <taxon>Clupeoidei</taxon>
        <taxon>Engraulidae</taxon>
        <taxon>Coilinae</taxon>
        <taxon>Coilia</taxon>
    </lineage>
</organism>
<dbReference type="SMART" id="SM00263">
    <property type="entry name" value="LYZ1"/>
    <property type="match status" value="1"/>
</dbReference>
<evidence type="ECO:0000256" key="4">
    <source>
        <dbReference type="ARBA" id="ARBA00023157"/>
    </source>
</evidence>
<comment type="caution">
    <text evidence="7">The sequence shown here is derived from an EMBL/GenBank/DDBJ whole genome shotgun (WGS) entry which is preliminary data.</text>
</comment>
<evidence type="ECO:0000313" key="8">
    <source>
        <dbReference type="Proteomes" id="UP001591681"/>
    </source>
</evidence>